<keyword evidence="2" id="KW-1185">Reference proteome</keyword>
<evidence type="ECO:0000313" key="2">
    <source>
        <dbReference type="Proteomes" id="UP000284706"/>
    </source>
</evidence>
<accession>A0A409YW72</accession>
<sequence>MPPSALVVTPQNAKFQPGAEAKLREPVTGNKVAKGSKPEVVFERDVVLGKGQIVQIMGGPGMTRVKEPFDTSQSGTLTLKDYDFEHRICKVYDERRTVDVNCIIPEDQVKIHHNSLSPLKNGKPDTTNFYDTLMCQIIVVYQPTMPLYYLGTTQKYRKDNVTRELKKGDKVWGTTLNQSKGIEHAWYKLRTVARDEFRVVWKSKLHVSEKYVLEPVA</sequence>
<organism evidence="1 2">
    <name type="scientific">Gymnopilus dilepis</name>
    <dbReference type="NCBI Taxonomy" id="231916"/>
    <lineage>
        <taxon>Eukaryota</taxon>
        <taxon>Fungi</taxon>
        <taxon>Dikarya</taxon>
        <taxon>Basidiomycota</taxon>
        <taxon>Agaricomycotina</taxon>
        <taxon>Agaricomycetes</taxon>
        <taxon>Agaricomycetidae</taxon>
        <taxon>Agaricales</taxon>
        <taxon>Agaricineae</taxon>
        <taxon>Hymenogastraceae</taxon>
        <taxon>Gymnopilus</taxon>
    </lineage>
</organism>
<comment type="caution">
    <text evidence="1">The sequence shown here is derived from an EMBL/GenBank/DDBJ whole genome shotgun (WGS) entry which is preliminary data.</text>
</comment>
<name>A0A409YW72_9AGAR</name>
<dbReference type="EMBL" id="NHYE01000147">
    <property type="protein sequence ID" value="PPR07285.1"/>
    <property type="molecule type" value="Genomic_DNA"/>
</dbReference>
<protein>
    <submittedName>
        <fullName evidence="1">Uncharacterized protein</fullName>
    </submittedName>
</protein>
<proteinExistence type="predicted"/>
<gene>
    <name evidence="1" type="ORF">CVT26_012445</name>
</gene>
<reference evidence="1 2" key="1">
    <citation type="journal article" date="2018" name="Evol. Lett.">
        <title>Horizontal gene cluster transfer increased hallucinogenic mushroom diversity.</title>
        <authorList>
            <person name="Reynolds H.T."/>
            <person name="Vijayakumar V."/>
            <person name="Gluck-Thaler E."/>
            <person name="Korotkin H.B."/>
            <person name="Matheny P.B."/>
            <person name="Slot J.C."/>
        </authorList>
    </citation>
    <scope>NUCLEOTIDE SEQUENCE [LARGE SCALE GENOMIC DNA]</scope>
    <source>
        <strain evidence="1 2">SRW20</strain>
    </source>
</reference>
<dbReference type="Proteomes" id="UP000284706">
    <property type="component" value="Unassembled WGS sequence"/>
</dbReference>
<dbReference type="InParanoid" id="A0A409YW72"/>
<dbReference type="AlphaFoldDB" id="A0A409YW72"/>
<evidence type="ECO:0000313" key="1">
    <source>
        <dbReference type="EMBL" id="PPR07285.1"/>
    </source>
</evidence>